<proteinExistence type="inferred from homology"/>
<reference evidence="5 6" key="1">
    <citation type="submission" date="2019-05" db="EMBL/GenBank/DDBJ databases">
        <title>Streptomyces sp. NEAU-C151, a novel actinomycete isolated from soil.</title>
        <authorList>
            <person name="Han L."/>
            <person name="Jiang H."/>
        </authorList>
    </citation>
    <scope>NUCLEOTIDE SEQUENCE [LARGE SCALE GENOMIC DNA]</scope>
    <source>
        <strain evidence="5 6">NEAU-C151</strain>
    </source>
</reference>
<keyword evidence="6" id="KW-1185">Reference proteome</keyword>
<keyword evidence="2" id="KW-0547">Nucleotide-binding</keyword>
<dbReference type="PANTHER" id="PTHR42708:SF1">
    <property type="entry name" value="GLIDING MOTILITY PROTEIN MGLA"/>
    <property type="match status" value="1"/>
</dbReference>
<dbReference type="RefSeq" id="WP_138045068.1">
    <property type="nucleotide sequence ID" value="NZ_VBZC01000010.1"/>
</dbReference>
<evidence type="ECO:0000256" key="2">
    <source>
        <dbReference type="ARBA" id="ARBA00022741"/>
    </source>
</evidence>
<dbReference type="GO" id="GO:0005524">
    <property type="term" value="F:ATP binding"/>
    <property type="evidence" value="ECO:0007669"/>
    <property type="project" value="UniProtKB-KW"/>
</dbReference>
<dbReference type="EMBL" id="VBZC01000010">
    <property type="protein sequence ID" value="TLS46194.1"/>
    <property type="molecule type" value="Genomic_DNA"/>
</dbReference>
<dbReference type="Pfam" id="PF03029">
    <property type="entry name" value="ATP_bind_1"/>
    <property type="match status" value="1"/>
</dbReference>
<organism evidence="5 6">
    <name type="scientific">Streptomyces montanus</name>
    <dbReference type="NCBI Taxonomy" id="2580423"/>
    <lineage>
        <taxon>Bacteria</taxon>
        <taxon>Bacillati</taxon>
        <taxon>Actinomycetota</taxon>
        <taxon>Actinomycetes</taxon>
        <taxon>Kitasatosporales</taxon>
        <taxon>Streptomycetaceae</taxon>
        <taxon>Streptomyces</taxon>
    </lineage>
</organism>
<dbReference type="Gene3D" id="3.40.50.300">
    <property type="entry name" value="P-loop containing nucleotide triphosphate hydrolases"/>
    <property type="match status" value="1"/>
</dbReference>
<accession>A0A5R9G079</accession>
<dbReference type="PANTHER" id="PTHR42708">
    <property type="entry name" value="ATP/GTP-BINDING PROTEIN-RELATED"/>
    <property type="match status" value="1"/>
</dbReference>
<evidence type="ECO:0000256" key="3">
    <source>
        <dbReference type="ARBA" id="ARBA00022801"/>
    </source>
</evidence>
<comment type="caution">
    <text evidence="5">The sequence shown here is derived from an EMBL/GenBank/DDBJ whole genome shotgun (WGS) entry which is preliminary data.</text>
</comment>
<dbReference type="InterPro" id="IPR004130">
    <property type="entry name" value="Gpn"/>
</dbReference>
<dbReference type="GO" id="GO:0005525">
    <property type="term" value="F:GTP binding"/>
    <property type="evidence" value="ECO:0007669"/>
    <property type="project" value="UniProtKB-KW"/>
</dbReference>
<dbReference type="CDD" id="cd00882">
    <property type="entry name" value="Ras_like_GTPase"/>
    <property type="match status" value="1"/>
</dbReference>
<sequence length="186" mass="19996">MKIVVAGGFGVGKTTFVGSVSEITPLRTDALMTSASEGIDDLSLLPEKSHTTAAMDFGRRTFPQAVLMIFGTPGQDRFWFMWDELAEGAIAAVVLADTRRLDDCFPAIDYFEGRGTPFLVAVNQFPDAYDYSPDEVHVALGLSDRVPVMICDARTGSSATAVLVRAMDLAIEHALTLRSTVQGAST</sequence>
<dbReference type="SUPFAM" id="SSF52540">
    <property type="entry name" value="P-loop containing nucleoside triphosphate hydrolases"/>
    <property type="match status" value="1"/>
</dbReference>
<comment type="similarity">
    <text evidence="1">Belongs to the GPN-loop GTPase family.</text>
</comment>
<keyword evidence="3" id="KW-0378">Hydrolase</keyword>
<keyword evidence="5" id="KW-0067">ATP-binding</keyword>
<dbReference type="InterPro" id="IPR052705">
    <property type="entry name" value="Gliding_Motility_GTPase"/>
</dbReference>
<evidence type="ECO:0000313" key="6">
    <source>
        <dbReference type="Proteomes" id="UP000305906"/>
    </source>
</evidence>
<dbReference type="Proteomes" id="UP000305906">
    <property type="component" value="Unassembled WGS sequence"/>
</dbReference>
<evidence type="ECO:0000256" key="1">
    <source>
        <dbReference type="ARBA" id="ARBA00005290"/>
    </source>
</evidence>
<protein>
    <submittedName>
        <fullName evidence="5">ATP-binding protein</fullName>
    </submittedName>
</protein>
<evidence type="ECO:0000313" key="5">
    <source>
        <dbReference type="EMBL" id="TLS46194.1"/>
    </source>
</evidence>
<dbReference type="AlphaFoldDB" id="A0A5R9G079"/>
<keyword evidence="4" id="KW-0342">GTP-binding</keyword>
<name>A0A5R9G079_9ACTN</name>
<dbReference type="InterPro" id="IPR027417">
    <property type="entry name" value="P-loop_NTPase"/>
</dbReference>
<evidence type="ECO:0000256" key="4">
    <source>
        <dbReference type="ARBA" id="ARBA00023134"/>
    </source>
</evidence>
<gene>
    <name evidence="5" type="ORF">FE633_11170</name>
</gene>
<dbReference type="GO" id="GO:0016787">
    <property type="term" value="F:hydrolase activity"/>
    <property type="evidence" value="ECO:0007669"/>
    <property type="project" value="UniProtKB-KW"/>
</dbReference>